<keyword evidence="2" id="KW-0472">Membrane</keyword>
<accession>A0A9R0HV47</accession>
<reference evidence="4" key="2">
    <citation type="submission" date="2025-08" db="UniProtKB">
        <authorList>
            <consortium name="RefSeq"/>
        </authorList>
    </citation>
    <scope>IDENTIFICATION</scope>
    <source>
        <tissue evidence="4">Leaf</tissue>
    </source>
</reference>
<feature type="transmembrane region" description="Helical" evidence="2">
    <location>
        <begin position="117"/>
        <end position="143"/>
    </location>
</feature>
<evidence type="ECO:0000313" key="3">
    <source>
        <dbReference type="Proteomes" id="UP000813463"/>
    </source>
</evidence>
<dbReference type="AlphaFoldDB" id="A0A9R0HV47"/>
<keyword evidence="2" id="KW-1133">Transmembrane helix</keyword>
<feature type="transmembrane region" description="Helical" evidence="2">
    <location>
        <begin position="163"/>
        <end position="180"/>
    </location>
</feature>
<proteinExistence type="predicted"/>
<sequence>MAISSSKGWTSTRISSIACRLFFFLIFLQIPLFRVPCRSGTCTTPVHVTSSQLIASDIIPVPFVKILLYPGAMAHGLVKNMTIPSWNKLVDIYNLTNVKEAPVALDLKRLEVLAGSYFCVAGALIGILKPGRMSMFGTLLIVWGLVKEGILSRPVNTDPAQSIYVYPTMLLAVVCAFASVKYDIKKAMRTPAPRPTAKPLKSSSKSKLK</sequence>
<keyword evidence="3" id="KW-1185">Reference proteome</keyword>
<dbReference type="KEGG" id="soe:110777316"/>
<feature type="region of interest" description="Disordered" evidence="1">
    <location>
        <begin position="190"/>
        <end position="209"/>
    </location>
</feature>
<protein>
    <submittedName>
        <fullName evidence="4">Uncharacterized protein</fullName>
    </submittedName>
</protein>
<dbReference type="RefSeq" id="XP_021837613.1">
    <property type="nucleotide sequence ID" value="XM_021981921.2"/>
</dbReference>
<keyword evidence="2" id="KW-0812">Transmembrane</keyword>
<dbReference type="Proteomes" id="UP000813463">
    <property type="component" value="Chromosome 1"/>
</dbReference>
<dbReference type="PANTHER" id="PTHR35288">
    <property type="entry name" value="TAIL FIBER"/>
    <property type="match status" value="1"/>
</dbReference>
<dbReference type="OrthoDB" id="2016444at2759"/>
<evidence type="ECO:0000256" key="2">
    <source>
        <dbReference type="SAM" id="Phobius"/>
    </source>
</evidence>
<evidence type="ECO:0000256" key="1">
    <source>
        <dbReference type="SAM" id="MobiDB-lite"/>
    </source>
</evidence>
<evidence type="ECO:0000313" key="4">
    <source>
        <dbReference type="RefSeq" id="XP_021837613.1"/>
    </source>
</evidence>
<reference evidence="3" key="1">
    <citation type="journal article" date="2021" name="Nat. Commun.">
        <title>Genomic analyses provide insights into spinach domestication and the genetic basis of agronomic traits.</title>
        <authorList>
            <person name="Cai X."/>
            <person name="Sun X."/>
            <person name="Xu C."/>
            <person name="Sun H."/>
            <person name="Wang X."/>
            <person name="Ge C."/>
            <person name="Zhang Z."/>
            <person name="Wang Q."/>
            <person name="Fei Z."/>
            <person name="Jiao C."/>
            <person name="Wang Q."/>
        </authorList>
    </citation>
    <scope>NUCLEOTIDE SEQUENCE [LARGE SCALE GENOMIC DNA]</scope>
    <source>
        <strain evidence="3">cv. Varoflay</strain>
    </source>
</reference>
<dbReference type="GeneID" id="110777316"/>
<gene>
    <name evidence="4" type="primary">LOC110777316</name>
</gene>
<name>A0A9R0HV47_SPIOL</name>
<organism evidence="3 4">
    <name type="scientific">Spinacia oleracea</name>
    <name type="common">Spinach</name>
    <dbReference type="NCBI Taxonomy" id="3562"/>
    <lineage>
        <taxon>Eukaryota</taxon>
        <taxon>Viridiplantae</taxon>
        <taxon>Streptophyta</taxon>
        <taxon>Embryophyta</taxon>
        <taxon>Tracheophyta</taxon>
        <taxon>Spermatophyta</taxon>
        <taxon>Magnoliopsida</taxon>
        <taxon>eudicotyledons</taxon>
        <taxon>Gunneridae</taxon>
        <taxon>Pentapetalae</taxon>
        <taxon>Caryophyllales</taxon>
        <taxon>Chenopodiaceae</taxon>
        <taxon>Chenopodioideae</taxon>
        <taxon>Anserineae</taxon>
        <taxon>Spinacia</taxon>
    </lineage>
</organism>
<dbReference type="PANTHER" id="PTHR35288:SF1">
    <property type="entry name" value="TAIL FIBER"/>
    <property type="match status" value="1"/>
</dbReference>